<evidence type="ECO:0000313" key="3">
    <source>
        <dbReference type="Proteomes" id="UP000737391"/>
    </source>
</evidence>
<gene>
    <name evidence="2" type="ORF">FAGAP_12489</name>
</gene>
<dbReference type="Proteomes" id="UP000737391">
    <property type="component" value="Unassembled WGS sequence"/>
</dbReference>
<proteinExistence type="predicted"/>
<feature type="compositionally biased region" description="Acidic residues" evidence="1">
    <location>
        <begin position="78"/>
        <end position="99"/>
    </location>
</feature>
<organism evidence="2 3">
    <name type="scientific">Fusarium agapanthi</name>
    <dbReference type="NCBI Taxonomy" id="1803897"/>
    <lineage>
        <taxon>Eukaryota</taxon>
        <taxon>Fungi</taxon>
        <taxon>Dikarya</taxon>
        <taxon>Ascomycota</taxon>
        <taxon>Pezizomycotina</taxon>
        <taxon>Sordariomycetes</taxon>
        <taxon>Hypocreomycetidae</taxon>
        <taxon>Hypocreales</taxon>
        <taxon>Nectriaceae</taxon>
        <taxon>Fusarium</taxon>
        <taxon>Fusarium fujikuroi species complex</taxon>
    </lineage>
</organism>
<dbReference type="AlphaFoldDB" id="A0A9P5B3M7"/>
<dbReference type="OrthoDB" id="4770059at2759"/>
<dbReference type="EMBL" id="LUFC02001342">
    <property type="protein sequence ID" value="KAF4477162.1"/>
    <property type="molecule type" value="Genomic_DNA"/>
</dbReference>
<feature type="region of interest" description="Disordered" evidence="1">
    <location>
        <begin position="74"/>
        <end position="110"/>
    </location>
</feature>
<evidence type="ECO:0000256" key="1">
    <source>
        <dbReference type="SAM" id="MobiDB-lite"/>
    </source>
</evidence>
<protein>
    <submittedName>
        <fullName evidence="2">Uncharacterized protein</fullName>
    </submittedName>
</protein>
<accession>A0A9P5B3M7</accession>
<evidence type="ECO:0000313" key="2">
    <source>
        <dbReference type="EMBL" id="KAF4477162.1"/>
    </source>
</evidence>
<reference evidence="2" key="1">
    <citation type="submission" date="2020-01" db="EMBL/GenBank/DDBJ databases">
        <title>Identification and distribution of gene clusters putatively required for synthesis of sphingolipid metabolism inhibitors in phylogenetically diverse species of the filamentous fungus Fusarium.</title>
        <authorList>
            <person name="Kim H.-S."/>
            <person name="Busman M."/>
            <person name="Brown D.W."/>
            <person name="Divon H."/>
            <person name="Uhlig S."/>
            <person name="Proctor R.H."/>
        </authorList>
    </citation>
    <scope>NUCLEOTIDE SEQUENCE</scope>
    <source>
        <strain evidence="2">NRRL 31653</strain>
    </source>
</reference>
<name>A0A9P5B3M7_9HYPO</name>
<comment type="caution">
    <text evidence="2">The sequence shown here is derived from an EMBL/GenBank/DDBJ whole genome shotgun (WGS) entry which is preliminary data.</text>
</comment>
<sequence>MSEFNYSSMCHSPVPVEVTTVTSVDAASLTKPLISFDVLSTPASTYQDDRLITHSRYSTEFVVATWVPAVPLVHQQSDLDEAEKEEEEDGNDENYDGDGSDGNAASTKTPGNGVVSVLGLTLGILAGMGMLL</sequence>
<keyword evidence="3" id="KW-1185">Reference proteome</keyword>